<dbReference type="InterPro" id="IPR039047">
    <property type="entry name" value="PHAX"/>
</dbReference>
<evidence type="ECO:0000256" key="10">
    <source>
        <dbReference type="ARBA" id="ARBA00030834"/>
    </source>
</evidence>
<feature type="compositionally biased region" description="Basic residues" evidence="11">
    <location>
        <begin position="89"/>
        <end position="102"/>
    </location>
</feature>
<dbReference type="GO" id="GO:0015031">
    <property type="term" value="P:protein transport"/>
    <property type="evidence" value="ECO:0007669"/>
    <property type="project" value="UniProtKB-KW"/>
</dbReference>
<evidence type="ECO:0000313" key="13">
    <source>
        <dbReference type="EMBL" id="JAT41729.1"/>
    </source>
</evidence>
<protein>
    <recommendedName>
        <fullName evidence="4">Phosphorylated adapter RNA export protein</fullName>
    </recommendedName>
    <alternativeName>
        <fullName evidence="10">RNA U small nuclear RNA export adapter protein</fullName>
    </alternativeName>
</protein>
<evidence type="ECO:0000256" key="8">
    <source>
        <dbReference type="ARBA" id="ARBA00022927"/>
    </source>
</evidence>
<dbReference type="GO" id="GO:0005737">
    <property type="term" value="C:cytoplasm"/>
    <property type="evidence" value="ECO:0007669"/>
    <property type="project" value="UniProtKB-SubCell"/>
</dbReference>
<dbReference type="GO" id="GO:0005634">
    <property type="term" value="C:nucleus"/>
    <property type="evidence" value="ECO:0007669"/>
    <property type="project" value="UniProtKB-SubCell"/>
</dbReference>
<evidence type="ECO:0000256" key="4">
    <source>
        <dbReference type="ARBA" id="ARBA00016856"/>
    </source>
</evidence>
<evidence type="ECO:0000256" key="2">
    <source>
        <dbReference type="ARBA" id="ARBA00004496"/>
    </source>
</evidence>
<dbReference type="Gene3D" id="1.10.10.1440">
    <property type="entry name" value="PHAX RNA-binding domain"/>
    <property type="match status" value="1"/>
</dbReference>
<dbReference type="AlphaFoldDB" id="A0A1D1XH54"/>
<keyword evidence="6" id="KW-0963">Cytoplasm</keyword>
<keyword evidence="5" id="KW-0813">Transport</keyword>
<dbReference type="PANTHER" id="PTHR13135:SF0">
    <property type="entry name" value="PHOSPHORYLATED ADAPTER RNA EXPORT PROTEIN"/>
    <property type="match status" value="1"/>
</dbReference>
<evidence type="ECO:0000256" key="3">
    <source>
        <dbReference type="ARBA" id="ARBA00006094"/>
    </source>
</evidence>
<gene>
    <name evidence="13" type="primary">yezE_1</name>
    <name evidence="13" type="ORF">g.48087</name>
</gene>
<dbReference type="InterPro" id="IPR038092">
    <property type="entry name" value="PHAX_RNA-binding_sf"/>
</dbReference>
<feature type="region of interest" description="Disordered" evidence="11">
    <location>
        <begin position="44"/>
        <end position="108"/>
    </location>
</feature>
<evidence type="ECO:0000256" key="6">
    <source>
        <dbReference type="ARBA" id="ARBA00022490"/>
    </source>
</evidence>
<evidence type="ECO:0000256" key="7">
    <source>
        <dbReference type="ARBA" id="ARBA00022884"/>
    </source>
</evidence>
<feature type="domain" description="Phosphorylated adapter RNA export protein RNA-binding" evidence="12">
    <location>
        <begin position="116"/>
        <end position="194"/>
    </location>
</feature>
<keyword evidence="9" id="KW-0539">Nucleus</keyword>
<proteinExistence type="inferred from homology"/>
<sequence>GLSMALAEKSVLETIFEDAETLDDTDGTLAEDVEMVDADETLDEDCDHRPHDVSSNNARPAVTGAVGGGDGDLVVPGESQRLGRDERKPNRKNRRRNKKKRRPPSDRRITNINRFVINTCRHLREKKSYLVWNAVGCLGVSAVSDLVKEVDAIQSCGGQKTADGKRFRSGGGILLNILKTRDPKAYKEIMAKGREFEKQFRPHKAMEVTKGHEATVFPRISCTTEISVEQEFDDFQPKEKLPSVLTLSNPEGEKKSVLNRLRAPVAYDDLFEEGEII</sequence>
<dbReference type="Pfam" id="PF10258">
    <property type="entry name" value="PHAX_RNA-bd"/>
    <property type="match status" value="1"/>
</dbReference>
<evidence type="ECO:0000256" key="11">
    <source>
        <dbReference type="SAM" id="MobiDB-lite"/>
    </source>
</evidence>
<feature type="non-terminal residue" evidence="13">
    <location>
        <position position="1"/>
    </location>
</feature>
<evidence type="ECO:0000256" key="5">
    <source>
        <dbReference type="ARBA" id="ARBA00022448"/>
    </source>
</evidence>
<dbReference type="PANTHER" id="PTHR13135">
    <property type="entry name" value="CYTOSOLIC RESINIFERATOXIN BINDING PROTEIN RBP-26"/>
    <property type="match status" value="1"/>
</dbReference>
<name>A0A1D1XH54_9ARAE</name>
<evidence type="ECO:0000256" key="9">
    <source>
        <dbReference type="ARBA" id="ARBA00023242"/>
    </source>
</evidence>
<evidence type="ECO:0000259" key="12">
    <source>
        <dbReference type="Pfam" id="PF10258"/>
    </source>
</evidence>
<dbReference type="GO" id="GO:0006408">
    <property type="term" value="P:snRNA export from nucleus"/>
    <property type="evidence" value="ECO:0007669"/>
    <property type="project" value="InterPro"/>
</dbReference>
<reference evidence="13" key="1">
    <citation type="submission" date="2015-07" db="EMBL/GenBank/DDBJ databases">
        <title>Transcriptome Assembly of Anthurium amnicola.</title>
        <authorList>
            <person name="Suzuki J."/>
        </authorList>
    </citation>
    <scope>NUCLEOTIDE SEQUENCE</scope>
</reference>
<organism evidence="13">
    <name type="scientific">Anthurium amnicola</name>
    <dbReference type="NCBI Taxonomy" id="1678845"/>
    <lineage>
        <taxon>Eukaryota</taxon>
        <taxon>Viridiplantae</taxon>
        <taxon>Streptophyta</taxon>
        <taxon>Embryophyta</taxon>
        <taxon>Tracheophyta</taxon>
        <taxon>Spermatophyta</taxon>
        <taxon>Magnoliopsida</taxon>
        <taxon>Liliopsida</taxon>
        <taxon>Araceae</taxon>
        <taxon>Pothoideae</taxon>
        <taxon>Potheae</taxon>
        <taxon>Anthurium</taxon>
    </lineage>
</organism>
<evidence type="ECO:0000256" key="1">
    <source>
        <dbReference type="ARBA" id="ARBA00004123"/>
    </source>
</evidence>
<dbReference type="GO" id="GO:0003723">
    <property type="term" value="F:RNA binding"/>
    <property type="evidence" value="ECO:0007669"/>
    <property type="project" value="UniProtKB-KW"/>
</dbReference>
<comment type="similarity">
    <text evidence="3">Belongs to the PHAX family.</text>
</comment>
<comment type="subcellular location">
    <subcellularLocation>
        <location evidence="2">Cytoplasm</location>
    </subcellularLocation>
    <subcellularLocation>
        <location evidence="1">Nucleus</location>
    </subcellularLocation>
</comment>
<accession>A0A1D1XH54</accession>
<keyword evidence="8" id="KW-0653">Protein transport</keyword>
<dbReference type="InterPro" id="IPR019385">
    <property type="entry name" value="PHAX_RNA-binding_domain"/>
</dbReference>
<dbReference type="EMBL" id="GDJX01026207">
    <property type="protein sequence ID" value="JAT41729.1"/>
    <property type="molecule type" value="Transcribed_RNA"/>
</dbReference>
<keyword evidence="7" id="KW-0694">RNA-binding</keyword>